<dbReference type="SUPFAM" id="SSF82771">
    <property type="entry name" value="GIY-YIG endonuclease"/>
    <property type="match status" value="1"/>
</dbReference>
<proteinExistence type="inferred from homology"/>
<dbReference type="CDD" id="cd10449">
    <property type="entry name" value="GIY-YIG_SLX1_like"/>
    <property type="match status" value="1"/>
</dbReference>
<keyword evidence="3" id="KW-0378">Hydrolase</keyword>
<dbReference type="GO" id="GO:0004519">
    <property type="term" value="F:endonuclease activity"/>
    <property type="evidence" value="ECO:0007669"/>
    <property type="project" value="UniProtKB-KW"/>
</dbReference>
<dbReference type="OrthoDB" id="1495241at2"/>
<dbReference type="PANTHER" id="PTHR34477:SF1">
    <property type="entry name" value="UPF0213 PROTEIN YHBQ"/>
    <property type="match status" value="1"/>
</dbReference>
<protein>
    <submittedName>
        <fullName evidence="3">Endonuclease</fullName>
    </submittedName>
</protein>
<dbReference type="Proteomes" id="UP000215244">
    <property type="component" value="Chromosome"/>
</dbReference>
<keyword evidence="3" id="KW-0540">Nuclease</keyword>
<evidence type="ECO:0000259" key="2">
    <source>
        <dbReference type="PROSITE" id="PS50164"/>
    </source>
</evidence>
<keyword evidence="3" id="KW-0255">Endonuclease</keyword>
<evidence type="ECO:0000256" key="1">
    <source>
        <dbReference type="ARBA" id="ARBA00007435"/>
    </source>
</evidence>
<sequence>MDIMIVYVLRSLKDRRLYIGMTSDIDRRLKEHNSGRTKSTKGYRPWELVYKESYPDIASARKREKYLKSGYGKQWLKQKY</sequence>
<reference evidence="3 4" key="1">
    <citation type="submission" date="2017-08" db="EMBL/GenBank/DDBJ databases">
        <title>The complete genome sequence of Maribacter sp. B1, isolated from deep-sea sediment.</title>
        <authorList>
            <person name="Wu Y.-H."/>
            <person name="Cheng H."/>
            <person name="Xu X.-W."/>
        </authorList>
    </citation>
    <scope>NUCLEOTIDE SEQUENCE [LARGE SCALE GENOMIC DNA]</scope>
    <source>
        <strain evidence="3 4">B1</strain>
    </source>
</reference>
<dbReference type="PANTHER" id="PTHR34477">
    <property type="entry name" value="UPF0213 PROTEIN YHBQ"/>
    <property type="match status" value="1"/>
</dbReference>
<dbReference type="PROSITE" id="PS50164">
    <property type="entry name" value="GIY_YIG"/>
    <property type="match status" value="1"/>
</dbReference>
<dbReference type="InterPro" id="IPR035901">
    <property type="entry name" value="GIY-YIG_endonuc_sf"/>
</dbReference>
<evidence type="ECO:0000313" key="3">
    <source>
        <dbReference type="EMBL" id="ASV30268.1"/>
    </source>
</evidence>
<dbReference type="EMBL" id="CP022957">
    <property type="protein sequence ID" value="ASV30268.1"/>
    <property type="molecule type" value="Genomic_DNA"/>
</dbReference>
<dbReference type="KEGG" id="marb:CJ263_08575"/>
<comment type="similarity">
    <text evidence="1">Belongs to the UPF0213 family.</text>
</comment>
<keyword evidence="4" id="KW-1185">Reference proteome</keyword>
<dbReference type="AlphaFoldDB" id="A0A223V5H8"/>
<evidence type="ECO:0000313" key="4">
    <source>
        <dbReference type="Proteomes" id="UP000215244"/>
    </source>
</evidence>
<dbReference type="InterPro" id="IPR050190">
    <property type="entry name" value="UPF0213_domain"/>
</dbReference>
<organism evidence="3 4">
    <name type="scientific">Maribacter cobaltidurans</name>
    <dbReference type="NCBI Taxonomy" id="1178778"/>
    <lineage>
        <taxon>Bacteria</taxon>
        <taxon>Pseudomonadati</taxon>
        <taxon>Bacteroidota</taxon>
        <taxon>Flavobacteriia</taxon>
        <taxon>Flavobacteriales</taxon>
        <taxon>Flavobacteriaceae</taxon>
        <taxon>Maribacter</taxon>
    </lineage>
</organism>
<name>A0A223V5H8_9FLAO</name>
<dbReference type="InterPro" id="IPR000305">
    <property type="entry name" value="GIY-YIG_endonuc"/>
</dbReference>
<dbReference type="Gene3D" id="3.40.1440.10">
    <property type="entry name" value="GIY-YIG endonuclease"/>
    <property type="match status" value="1"/>
</dbReference>
<dbReference type="Pfam" id="PF01541">
    <property type="entry name" value="GIY-YIG"/>
    <property type="match status" value="1"/>
</dbReference>
<feature type="domain" description="GIY-YIG" evidence="2">
    <location>
        <begin position="2"/>
        <end position="80"/>
    </location>
</feature>
<accession>A0A223V5H8</accession>
<gene>
    <name evidence="3" type="ORF">CJ263_08575</name>
</gene>